<feature type="region of interest" description="Disordered" evidence="1">
    <location>
        <begin position="90"/>
        <end position="116"/>
    </location>
</feature>
<keyword evidence="3" id="KW-1185">Reference proteome</keyword>
<evidence type="ECO:0000313" key="2">
    <source>
        <dbReference type="EMBL" id="KAG8052708.1"/>
    </source>
</evidence>
<comment type="caution">
    <text evidence="2">The sequence shown here is derived from an EMBL/GenBank/DDBJ whole genome shotgun (WGS) entry which is preliminary data.</text>
</comment>
<evidence type="ECO:0000313" key="3">
    <source>
        <dbReference type="Proteomes" id="UP000729402"/>
    </source>
</evidence>
<reference evidence="2" key="1">
    <citation type="journal article" date="2021" name="bioRxiv">
        <title>Whole Genome Assembly and Annotation of Northern Wild Rice, Zizania palustris L., Supports a Whole Genome Duplication in the Zizania Genus.</title>
        <authorList>
            <person name="Haas M."/>
            <person name="Kono T."/>
            <person name="Macchietto M."/>
            <person name="Millas R."/>
            <person name="McGilp L."/>
            <person name="Shao M."/>
            <person name="Duquette J."/>
            <person name="Hirsch C.N."/>
            <person name="Kimball J."/>
        </authorList>
    </citation>
    <scope>NUCLEOTIDE SEQUENCE</scope>
    <source>
        <tissue evidence="2">Fresh leaf tissue</tissue>
    </source>
</reference>
<gene>
    <name evidence="2" type="ORF">GUJ93_ZPchr0001g31076</name>
</gene>
<feature type="region of interest" description="Disordered" evidence="1">
    <location>
        <begin position="1"/>
        <end position="46"/>
    </location>
</feature>
<dbReference type="EMBL" id="JAAALK010000288">
    <property type="protein sequence ID" value="KAG8052708.1"/>
    <property type="molecule type" value="Genomic_DNA"/>
</dbReference>
<name>A0A8J5RMW6_ZIZPA</name>
<dbReference type="Proteomes" id="UP000729402">
    <property type="component" value="Unassembled WGS sequence"/>
</dbReference>
<reference evidence="2" key="2">
    <citation type="submission" date="2021-02" db="EMBL/GenBank/DDBJ databases">
        <authorList>
            <person name="Kimball J.A."/>
            <person name="Haas M.W."/>
            <person name="Macchietto M."/>
            <person name="Kono T."/>
            <person name="Duquette J."/>
            <person name="Shao M."/>
        </authorList>
    </citation>
    <scope>NUCLEOTIDE SEQUENCE</scope>
    <source>
        <tissue evidence="2">Fresh leaf tissue</tissue>
    </source>
</reference>
<proteinExistence type="predicted"/>
<dbReference type="AlphaFoldDB" id="A0A8J5RMW6"/>
<organism evidence="2 3">
    <name type="scientific">Zizania palustris</name>
    <name type="common">Northern wild rice</name>
    <dbReference type="NCBI Taxonomy" id="103762"/>
    <lineage>
        <taxon>Eukaryota</taxon>
        <taxon>Viridiplantae</taxon>
        <taxon>Streptophyta</taxon>
        <taxon>Embryophyta</taxon>
        <taxon>Tracheophyta</taxon>
        <taxon>Spermatophyta</taxon>
        <taxon>Magnoliopsida</taxon>
        <taxon>Liliopsida</taxon>
        <taxon>Poales</taxon>
        <taxon>Poaceae</taxon>
        <taxon>BOP clade</taxon>
        <taxon>Oryzoideae</taxon>
        <taxon>Oryzeae</taxon>
        <taxon>Zizaniinae</taxon>
        <taxon>Zizania</taxon>
    </lineage>
</organism>
<protein>
    <submittedName>
        <fullName evidence="2">Uncharacterized protein</fullName>
    </submittedName>
</protein>
<accession>A0A8J5RMW6</accession>
<evidence type="ECO:0000256" key="1">
    <source>
        <dbReference type="SAM" id="MobiDB-lite"/>
    </source>
</evidence>
<sequence>MSSCPRGGDNPSCPFSNHPSHTAAANHDLDIQPSHSDSFPLEDTNHSPSILELIGLSDGLTASEEVSPARSVQELMGDSFVIAELFGPVPQDSSSSTGLRRPFTSEVPHLAASAVQ</sequence>